<dbReference type="InterPro" id="IPR027417">
    <property type="entry name" value="P-loop_NTPase"/>
</dbReference>
<sequence length="178" mass="19372">MVIAVMGVTGSGKSTFVRTASGNNEVVVGHTLEASGSAVNEELHRLEAKYSAELKRIHTETAKALAKKDTQYKKILEAKRTKTEQRLERIYSDQVALHQERQEEMRRIVADNQRHIGLLQKEGGGERSKLGSRFVQLVASGTAAAITPLAIPVALASLANFMSSAGKVVLEKKGYKKG</sequence>
<keyword evidence="2" id="KW-1185">Reference proteome</keyword>
<name>A0A8H5IZA1_9HYPO</name>
<accession>A0A8H5IZA1</accession>
<reference evidence="1 2" key="1">
    <citation type="submission" date="2020-05" db="EMBL/GenBank/DDBJ databases">
        <title>Identification and distribution of gene clusters putatively required for synthesis of sphingolipid metabolism inhibitors in phylogenetically diverse species of the filamentous fungus Fusarium.</title>
        <authorList>
            <person name="Kim H.-S."/>
            <person name="Busman M."/>
            <person name="Brown D.W."/>
            <person name="Divon H."/>
            <person name="Uhlig S."/>
            <person name="Proctor R.H."/>
        </authorList>
    </citation>
    <scope>NUCLEOTIDE SEQUENCE [LARGE SCALE GENOMIC DNA]</scope>
    <source>
        <strain evidence="1 2">NRRL 53147</strain>
    </source>
</reference>
<dbReference type="EMBL" id="JAAOAM010000137">
    <property type="protein sequence ID" value="KAF5544670.1"/>
    <property type="molecule type" value="Genomic_DNA"/>
</dbReference>
<evidence type="ECO:0000313" key="2">
    <source>
        <dbReference type="Proteomes" id="UP000522262"/>
    </source>
</evidence>
<evidence type="ECO:0000313" key="1">
    <source>
        <dbReference type="EMBL" id="KAF5544670.1"/>
    </source>
</evidence>
<dbReference type="SUPFAM" id="SSF52540">
    <property type="entry name" value="P-loop containing nucleoside triphosphate hydrolases"/>
    <property type="match status" value="1"/>
</dbReference>
<organism evidence="1 2">
    <name type="scientific">Fusarium mexicanum</name>
    <dbReference type="NCBI Taxonomy" id="751941"/>
    <lineage>
        <taxon>Eukaryota</taxon>
        <taxon>Fungi</taxon>
        <taxon>Dikarya</taxon>
        <taxon>Ascomycota</taxon>
        <taxon>Pezizomycotina</taxon>
        <taxon>Sordariomycetes</taxon>
        <taxon>Hypocreomycetidae</taxon>
        <taxon>Hypocreales</taxon>
        <taxon>Nectriaceae</taxon>
        <taxon>Fusarium</taxon>
        <taxon>Fusarium fujikuroi species complex</taxon>
    </lineage>
</organism>
<comment type="caution">
    <text evidence="1">The sequence shown here is derived from an EMBL/GenBank/DDBJ whole genome shotgun (WGS) entry which is preliminary data.</text>
</comment>
<dbReference type="AlphaFoldDB" id="A0A8H5IZA1"/>
<gene>
    <name evidence="1" type="ORF">FMEXI_6499</name>
</gene>
<proteinExistence type="predicted"/>
<dbReference type="Gene3D" id="3.40.50.300">
    <property type="entry name" value="P-loop containing nucleotide triphosphate hydrolases"/>
    <property type="match status" value="1"/>
</dbReference>
<dbReference type="Proteomes" id="UP000522262">
    <property type="component" value="Unassembled WGS sequence"/>
</dbReference>
<protein>
    <submittedName>
        <fullName evidence="1">P-loop containing protein</fullName>
    </submittedName>
</protein>